<proteinExistence type="predicted"/>
<dbReference type="OrthoDB" id="9811671at2"/>
<dbReference type="Proteomes" id="UP000005939">
    <property type="component" value="Unassembled WGS sequence"/>
</dbReference>
<dbReference type="PANTHER" id="PTHR36919">
    <property type="entry name" value="BLR1215 PROTEIN"/>
    <property type="match status" value="1"/>
</dbReference>
<accession>G6F3B5</accession>
<gene>
    <name evidence="2" type="ORF">CIN_21110</name>
</gene>
<dbReference type="STRING" id="1088868.CIN_21110"/>
<name>G6F3B5_9PROT</name>
<reference evidence="2 3" key="1">
    <citation type="submission" date="2011-10" db="EMBL/GenBank/DDBJ databases">
        <title>Genome Sequence of Commensalibacter intestini A911, isolated from Drosophila gut.</title>
        <authorList>
            <person name="Lee W.-J."/>
            <person name="Kim E.-K."/>
        </authorList>
    </citation>
    <scope>NUCLEOTIDE SEQUENCE [LARGE SCALE GENOMIC DNA]</scope>
    <source>
        <strain evidence="2 3">A911</strain>
    </source>
</reference>
<protein>
    <recommendedName>
        <fullName evidence="1">DUF2147 domain-containing protein</fullName>
    </recommendedName>
</protein>
<dbReference type="PANTHER" id="PTHR36919:SF3">
    <property type="entry name" value="BLL5882 PROTEIN"/>
    <property type="match status" value="1"/>
</dbReference>
<feature type="domain" description="DUF2147" evidence="1">
    <location>
        <begin position="45"/>
        <end position="150"/>
    </location>
</feature>
<evidence type="ECO:0000313" key="3">
    <source>
        <dbReference type="Proteomes" id="UP000005939"/>
    </source>
</evidence>
<dbReference type="Gene3D" id="2.40.128.520">
    <property type="match status" value="1"/>
</dbReference>
<sequence length="165" mass="18774">MFIAFKRSNIFVFIAFLFITLLTYSAPLRAQQFANSLRTVPPEVGIWATKEDDGAFQIYSCGQYLCGRFVGMVYTTPLPPNSKKGNSQCNFVMLRNFTPDSSGKRWLGRIFDPRDEQGYDAKIWISDKGELKVRGYLGISLFGETHTWHRYAGPILKNCLLPVSK</sequence>
<dbReference type="Pfam" id="PF09917">
    <property type="entry name" value="DUF2147"/>
    <property type="match status" value="1"/>
</dbReference>
<dbReference type="AlphaFoldDB" id="G6F3B5"/>
<evidence type="ECO:0000259" key="1">
    <source>
        <dbReference type="Pfam" id="PF09917"/>
    </source>
</evidence>
<comment type="caution">
    <text evidence="2">The sequence shown here is derived from an EMBL/GenBank/DDBJ whole genome shotgun (WGS) entry which is preliminary data.</text>
</comment>
<dbReference type="eggNOG" id="COG4731">
    <property type="taxonomic scope" value="Bacteria"/>
</dbReference>
<evidence type="ECO:0000313" key="2">
    <source>
        <dbReference type="EMBL" id="EHD12945.1"/>
    </source>
</evidence>
<organism evidence="2 3">
    <name type="scientific">Commensalibacter intestini A911</name>
    <dbReference type="NCBI Taxonomy" id="1088868"/>
    <lineage>
        <taxon>Bacteria</taxon>
        <taxon>Pseudomonadati</taxon>
        <taxon>Pseudomonadota</taxon>
        <taxon>Alphaproteobacteria</taxon>
        <taxon>Acetobacterales</taxon>
        <taxon>Acetobacteraceae</taxon>
    </lineage>
</organism>
<dbReference type="EMBL" id="AGFR01000014">
    <property type="protein sequence ID" value="EHD12945.1"/>
    <property type="molecule type" value="Genomic_DNA"/>
</dbReference>
<dbReference type="InterPro" id="IPR019223">
    <property type="entry name" value="DUF2147"/>
</dbReference>
<dbReference type="RefSeq" id="WP_008855100.1">
    <property type="nucleotide sequence ID" value="NZ_AGFR01000014.1"/>
</dbReference>